<keyword evidence="2" id="KW-1185">Reference proteome</keyword>
<dbReference type="GeneID" id="14905923"/>
<reference evidence="1 2" key="1">
    <citation type="submission" date="2011-07" db="EMBL/GenBank/DDBJ databases">
        <authorList>
            <person name="Coyne R."/>
            <person name="Brami D."/>
            <person name="Johnson J."/>
            <person name="Hostetler J."/>
            <person name="Hannick L."/>
            <person name="Clark T."/>
            <person name="Cassidy-Hanley D."/>
            <person name="Inman J."/>
        </authorList>
    </citation>
    <scope>NUCLEOTIDE SEQUENCE [LARGE SCALE GENOMIC DNA]</scope>
    <source>
        <strain evidence="1 2">G5</strain>
    </source>
</reference>
<evidence type="ECO:0000313" key="1">
    <source>
        <dbReference type="EMBL" id="EGR29814.1"/>
    </source>
</evidence>
<dbReference type="Proteomes" id="UP000008983">
    <property type="component" value="Unassembled WGS sequence"/>
</dbReference>
<dbReference type="InParanoid" id="G0QY75"/>
<dbReference type="AlphaFoldDB" id="G0QY75"/>
<dbReference type="RefSeq" id="XP_004031050.1">
    <property type="nucleotide sequence ID" value="XM_004031002.1"/>
</dbReference>
<gene>
    <name evidence="1" type="ORF">IMG5_147980</name>
</gene>
<organism evidence="1 2">
    <name type="scientific">Ichthyophthirius multifiliis</name>
    <name type="common">White spot disease agent</name>
    <name type="synonym">Ich</name>
    <dbReference type="NCBI Taxonomy" id="5932"/>
    <lineage>
        <taxon>Eukaryota</taxon>
        <taxon>Sar</taxon>
        <taxon>Alveolata</taxon>
        <taxon>Ciliophora</taxon>
        <taxon>Intramacronucleata</taxon>
        <taxon>Oligohymenophorea</taxon>
        <taxon>Hymenostomatida</taxon>
        <taxon>Ophryoglenina</taxon>
        <taxon>Ichthyophthirius</taxon>
    </lineage>
</organism>
<proteinExistence type="predicted"/>
<protein>
    <submittedName>
        <fullName evidence="1">Uncharacterized protein</fullName>
    </submittedName>
</protein>
<dbReference type="EMBL" id="GL984104">
    <property type="protein sequence ID" value="EGR29814.1"/>
    <property type="molecule type" value="Genomic_DNA"/>
</dbReference>
<dbReference type="OrthoDB" id="305369at2759"/>
<name>G0QY75_ICHMU</name>
<evidence type="ECO:0000313" key="2">
    <source>
        <dbReference type="Proteomes" id="UP000008983"/>
    </source>
</evidence>
<sequence>MLLKEIEEITRARDLYKQQSERKSLELTQKNVELIQKIEQLDNLNIVYQESLNNIHILEAALLERLQNEEILIQ</sequence>
<accession>G0QY75</accession>